<protein>
    <submittedName>
        <fullName evidence="2">Uncharacterized protein</fullName>
    </submittedName>
</protein>
<keyword evidence="1" id="KW-0472">Membrane</keyword>
<dbReference type="EMBL" id="NPMS01000004">
    <property type="protein sequence ID" value="OZU88743.1"/>
    <property type="molecule type" value="Genomic_DNA"/>
</dbReference>
<dbReference type="RefSeq" id="WP_094885835.1">
    <property type="nucleotide sequence ID" value="NZ_NPMS01000004.1"/>
</dbReference>
<accession>A0A265N9S5</accession>
<keyword evidence="3" id="KW-1185">Reference proteome</keyword>
<feature type="transmembrane region" description="Helical" evidence="1">
    <location>
        <begin position="6"/>
        <end position="24"/>
    </location>
</feature>
<evidence type="ECO:0000313" key="2">
    <source>
        <dbReference type="EMBL" id="OZU88743.1"/>
    </source>
</evidence>
<evidence type="ECO:0000256" key="1">
    <source>
        <dbReference type="SAM" id="Phobius"/>
    </source>
</evidence>
<keyword evidence="1" id="KW-0812">Transmembrane</keyword>
<organism evidence="2 3">
    <name type="scientific">Virgibacillus indicus</name>
    <dbReference type="NCBI Taxonomy" id="2024554"/>
    <lineage>
        <taxon>Bacteria</taxon>
        <taxon>Bacillati</taxon>
        <taxon>Bacillota</taxon>
        <taxon>Bacilli</taxon>
        <taxon>Bacillales</taxon>
        <taxon>Bacillaceae</taxon>
        <taxon>Virgibacillus</taxon>
    </lineage>
</organism>
<gene>
    <name evidence="2" type="ORF">CIL03_10680</name>
</gene>
<proteinExistence type="predicted"/>
<dbReference type="OrthoDB" id="2971695at2"/>
<sequence length="143" mass="16792">MRKTNYIIISIVLLLILFLAIIGFKNSDYRIKNLEETLEVDPENVTRISLSHPINKGRYKSTEDEGKIEFFIEFLDGVNYRRLPGDQSAYMPMSASMIYLYEGDKVDFIVPYEQEAMISYKVYEIRNGMLENTFIIEFYNSLD</sequence>
<evidence type="ECO:0000313" key="3">
    <source>
        <dbReference type="Proteomes" id="UP000216498"/>
    </source>
</evidence>
<dbReference type="Proteomes" id="UP000216498">
    <property type="component" value="Unassembled WGS sequence"/>
</dbReference>
<comment type="caution">
    <text evidence="2">The sequence shown here is derived from an EMBL/GenBank/DDBJ whole genome shotgun (WGS) entry which is preliminary data.</text>
</comment>
<name>A0A265N9S5_9BACI</name>
<keyword evidence="1" id="KW-1133">Transmembrane helix</keyword>
<dbReference type="AlphaFoldDB" id="A0A265N9S5"/>
<reference evidence="2 3" key="1">
    <citation type="submission" date="2017-08" db="EMBL/GenBank/DDBJ databases">
        <title>Virgibacillus indicus sp. nov. and Virgibacillus profoundi sp. nov, two moderately halophilic bacteria isolated from marine sediment by using the Microfluidic Streak Plate.</title>
        <authorList>
            <person name="Xu B."/>
            <person name="Hu B."/>
            <person name="Wang J."/>
            <person name="Zhu Y."/>
            <person name="Huang L."/>
            <person name="Du W."/>
            <person name="Huang Y."/>
        </authorList>
    </citation>
    <scope>NUCLEOTIDE SEQUENCE [LARGE SCALE GENOMIC DNA]</scope>
    <source>
        <strain evidence="2 3">IO3-P2-C2</strain>
    </source>
</reference>